<gene>
    <name evidence="3" type="ORF">SAMN05444359_11349</name>
</gene>
<dbReference type="Pfam" id="PF02955">
    <property type="entry name" value="GSH-S_ATP"/>
    <property type="match status" value="1"/>
</dbReference>
<dbReference type="RefSeq" id="WP_090169052.1">
    <property type="nucleotide sequence ID" value="NZ_FOFB01000013.1"/>
</dbReference>
<dbReference type="GO" id="GO:0005524">
    <property type="term" value="F:ATP binding"/>
    <property type="evidence" value="ECO:0007669"/>
    <property type="project" value="UniProtKB-UniRule"/>
</dbReference>
<dbReference type="InterPro" id="IPR004218">
    <property type="entry name" value="GSHS_ATP-bd"/>
</dbReference>
<dbReference type="PANTHER" id="PTHR21621:SF4">
    <property type="entry name" value="GLUTATHIONE SYNTHETASE"/>
    <property type="match status" value="1"/>
</dbReference>
<dbReference type="AlphaFoldDB" id="A0A1H9HQG5"/>
<accession>A0A1H9HQG5</accession>
<dbReference type="EMBL" id="FOFB01000013">
    <property type="protein sequence ID" value="SEQ64472.1"/>
    <property type="molecule type" value="Genomic_DNA"/>
</dbReference>
<dbReference type="PROSITE" id="PS50975">
    <property type="entry name" value="ATP_GRASP"/>
    <property type="match status" value="1"/>
</dbReference>
<evidence type="ECO:0000256" key="1">
    <source>
        <dbReference type="PROSITE-ProRule" id="PRU00409"/>
    </source>
</evidence>
<keyword evidence="1" id="KW-0067">ATP-binding</keyword>
<proteinExistence type="predicted"/>
<dbReference type="Gene3D" id="3.30.470.20">
    <property type="entry name" value="ATP-grasp fold, B domain"/>
    <property type="match status" value="1"/>
</dbReference>
<dbReference type="OrthoDB" id="9785415at2"/>
<organism evidence="3 4">
    <name type="scientific">Neolewinella agarilytica</name>
    <dbReference type="NCBI Taxonomy" id="478744"/>
    <lineage>
        <taxon>Bacteria</taxon>
        <taxon>Pseudomonadati</taxon>
        <taxon>Bacteroidota</taxon>
        <taxon>Saprospiria</taxon>
        <taxon>Saprospirales</taxon>
        <taxon>Lewinellaceae</taxon>
        <taxon>Neolewinella</taxon>
    </lineage>
</organism>
<dbReference type="SUPFAM" id="SSF56059">
    <property type="entry name" value="Glutathione synthetase ATP-binding domain-like"/>
    <property type="match status" value="1"/>
</dbReference>
<dbReference type="InterPro" id="IPR011761">
    <property type="entry name" value="ATP-grasp"/>
</dbReference>
<evidence type="ECO:0000259" key="2">
    <source>
        <dbReference type="PROSITE" id="PS50975"/>
    </source>
</evidence>
<sequence>MRKYQFLILTDHRGHSDQNSLYALTRKLAKDPRTAFVFVASRGDERNRAFFAGELKAPLFGCEASEHFNYDPSGDQFCGEDRQFTAAEADVIWLRLPPPADEAFFARLSSIVPAHSAGSVTTDAPSSGPVIINNPAGILETGSKAFLHNFPGFTAAVRRVQSKLEVQRFAAQHPIVLKPLQEYGGRGLVRIMNGTAEVNGHSFPLDDWLESATNDLEAGNYLAMKYLKNVSAGDKRILVVNGQILGASLRLPAPGQWLCNVAQGGSSVPAEASPEEKEMIAAIAPVLLKKGIVIFGADTLMDDDGKRVLSELNTNSIGGFPQAEAQTGRPILQQTINGIYEYLNERL</sequence>
<dbReference type="Proteomes" id="UP000199021">
    <property type="component" value="Unassembled WGS sequence"/>
</dbReference>
<dbReference type="InParanoid" id="A0A1H9HQG5"/>
<keyword evidence="4" id="KW-1185">Reference proteome</keyword>
<name>A0A1H9HQG5_9BACT</name>
<reference evidence="4" key="1">
    <citation type="submission" date="2016-10" db="EMBL/GenBank/DDBJ databases">
        <authorList>
            <person name="Varghese N."/>
            <person name="Submissions S."/>
        </authorList>
    </citation>
    <scope>NUCLEOTIDE SEQUENCE [LARGE SCALE GENOMIC DNA]</scope>
    <source>
        <strain evidence="4">DSM 24740</strain>
    </source>
</reference>
<evidence type="ECO:0000313" key="4">
    <source>
        <dbReference type="Proteomes" id="UP000199021"/>
    </source>
</evidence>
<keyword evidence="1" id="KW-0547">Nucleotide-binding</keyword>
<dbReference type="PANTHER" id="PTHR21621">
    <property type="entry name" value="RIBOSOMAL PROTEIN S6 MODIFICATION PROTEIN"/>
    <property type="match status" value="1"/>
</dbReference>
<dbReference type="GO" id="GO:0004363">
    <property type="term" value="F:glutathione synthase activity"/>
    <property type="evidence" value="ECO:0007669"/>
    <property type="project" value="InterPro"/>
</dbReference>
<dbReference type="GO" id="GO:0005737">
    <property type="term" value="C:cytoplasm"/>
    <property type="evidence" value="ECO:0007669"/>
    <property type="project" value="TreeGrafter"/>
</dbReference>
<dbReference type="STRING" id="478744.SAMN05444359_11349"/>
<protein>
    <submittedName>
        <fullName evidence="3">Glutathione synthase</fullName>
    </submittedName>
</protein>
<evidence type="ECO:0000313" key="3">
    <source>
        <dbReference type="EMBL" id="SEQ64472.1"/>
    </source>
</evidence>
<feature type="domain" description="ATP-grasp" evidence="2">
    <location>
        <begin position="144"/>
        <end position="340"/>
    </location>
</feature>
<dbReference type="GO" id="GO:0046872">
    <property type="term" value="F:metal ion binding"/>
    <property type="evidence" value="ECO:0007669"/>
    <property type="project" value="InterPro"/>
</dbReference>